<feature type="DNA-binding region" description="H-T-H motif" evidence="5">
    <location>
        <begin position="45"/>
        <end position="64"/>
    </location>
</feature>
<dbReference type="InterPro" id="IPR001647">
    <property type="entry name" value="HTH_TetR"/>
</dbReference>
<dbReference type="AlphaFoldDB" id="A0A087AYM4"/>
<dbReference type="GO" id="GO:0003700">
    <property type="term" value="F:DNA-binding transcription factor activity"/>
    <property type="evidence" value="ECO:0007669"/>
    <property type="project" value="TreeGrafter"/>
</dbReference>
<evidence type="ECO:0000256" key="3">
    <source>
        <dbReference type="ARBA" id="ARBA00023125"/>
    </source>
</evidence>
<keyword evidence="8" id="KW-1185">Reference proteome</keyword>
<dbReference type="Proteomes" id="UP000029067">
    <property type="component" value="Unassembled WGS sequence"/>
</dbReference>
<keyword evidence="3 5" id="KW-0238">DNA-binding</keyword>
<evidence type="ECO:0000259" key="6">
    <source>
        <dbReference type="PROSITE" id="PS50977"/>
    </source>
</evidence>
<dbReference type="Gene3D" id="1.10.357.10">
    <property type="entry name" value="Tetracycline Repressor, domain 2"/>
    <property type="match status" value="1"/>
</dbReference>
<comment type="caution">
    <text evidence="7">The sequence shown here is derived from an EMBL/GenBank/DDBJ whole genome shotgun (WGS) entry which is preliminary data.</text>
</comment>
<evidence type="ECO:0000313" key="7">
    <source>
        <dbReference type="EMBL" id="KFI63874.1"/>
    </source>
</evidence>
<evidence type="ECO:0000256" key="4">
    <source>
        <dbReference type="ARBA" id="ARBA00023163"/>
    </source>
</evidence>
<dbReference type="PANTHER" id="PTHR30055:SF175">
    <property type="entry name" value="HTH-TYPE TRANSCRIPTIONAL REPRESSOR KSTR2"/>
    <property type="match status" value="1"/>
</dbReference>
<proteinExistence type="predicted"/>
<dbReference type="SUPFAM" id="SSF46689">
    <property type="entry name" value="Homeodomain-like"/>
    <property type="match status" value="1"/>
</dbReference>
<dbReference type="InterPro" id="IPR009057">
    <property type="entry name" value="Homeodomain-like_sf"/>
</dbReference>
<keyword evidence="4" id="KW-0804">Transcription</keyword>
<dbReference type="InterPro" id="IPR050109">
    <property type="entry name" value="HTH-type_TetR-like_transc_reg"/>
</dbReference>
<dbReference type="PRINTS" id="PR00455">
    <property type="entry name" value="HTHTETR"/>
</dbReference>
<name>A0A087AYM4_9BIFI</name>
<dbReference type="PANTHER" id="PTHR30055">
    <property type="entry name" value="HTH-TYPE TRANSCRIPTIONAL REGULATOR RUTR"/>
    <property type="match status" value="1"/>
</dbReference>
<dbReference type="GO" id="GO:0000976">
    <property type="term" value="F:transcription cis-regulatory region binding"/>
    <property type="evidence" value="ECO:0007669"/>
    <property type="project" value="TreeGrafter"/>
</dbReference>
<keyword evidence="1" id="KW-0678">Repressor</keyword>
<gene>
    <name evidence="7" type="ORF">BCUN_1486</name>
</gene>
<keyword evidence="2" id="KW-0805">Transcription regulation</keyword>
<dbReference type="EMBL" id="JGYV01000006">
    <property type="protein sequence ID" value="KFI63874.1"/>
    <property type="molecule type" value="Genomic_DNA"/>
</dbReference>
<dbReference type="PROSITE" id="PS50977">
    <property type="entry name" value="HTH_TETR_2"/>
    <property type="match status" value="1"/>
</dbReference>
<evidence type="ECO:0000313" key="8">
    <source>
        <dbReference type="Proteomes" id="UP000029067"/>
    </source>
</evidence>
<dbReference type="Pfam" id="PF00440">
    <property type="entry name" value="TetR_N"/>
    <property type="match status" value="1"/>
</dbReference>
<protein>
    <submittedName>
        <fullName evidence="7">TetR-type transcriptional regulator</fullName>
    </submittedName>
</protein>
<evidence type="ECO:0000256" key="1">
    <source>
        <dbReference type="ARBA" id="ARBA00022491"/>
    </source>
</evidence>
<evidence type="ECO:0000256" key="5">
    <source>
        <dbReference type="PROSITE-ProRule" id="PRU00335"/>
    </source>
</evidence>
<organism evidence="7 8">
    <name type="scientific">Bifidobacterium cuniculi</name>
    <dbReference type="NCBI Taxonomy" id="1688"/>
    <lineage>
        <taxon>Bacteria</taxon>
        <taxon>Bacillati</taxon>
        <taxon>Actinomycetota</taxon>
        <taxon>Actinomycetes</taxon>
        <taxon>Bifidobacteriales</taxon>
        <taxon>Bifidobacteriaceae</taxon>
        <taxon>Bifidobacterium</taxon>
    </lineage>
</organism>
<dbReference type="eggNOG" id="COG1309">
    <property type="taxonomic scope" value="Bacteria"/>
</dbReference>
<feature type="domain" description="HTH tetR-type" evidence="6">
    <location>
        <begin position="22"/>
        <end position="82"/>
    </location>
</feature>
<sequence length="218" mass="25514">MPSVRQLHLTSMVTKRVRKSPEERMREIEQATARLVAERGYNGISLKDVAEEVGMSQPGLLHYVGNKEGLLSLLITDMYDAHGTPAEFMASGLPGSDPEAPLFPAYLRFLVRHNAAQRQMVQLFLMLYIESVNPDHPLHDYYRNRPENIWEHYSRYPWRIPPQVGQWDPGMRPYVRRVIEAMDGVQMRWLCLPPVDLYDEWLVFERMIFPSPIWDGYR</sequence>
<accession>A0A087AYM4</accession>
<dbReference type="STRING" id="1688.BCUN_1486"/>
<evidence type="ECO:0000256" key="2">
    <source>
        <dbReference type="ARBA" id="ARBA00023015"/>
    </source>
</evidence>
<reference evidence="7 8" key="1">
    <citation type="submission" date="2014-03" db="EMBL/GenBank/DDBJ databases">
        <title>Genomics of Bifidobacteria.</title>
        <authorList>
            <person name="Ventura M."/>
            <person name="Milani C."/>
            <person name="Lugli G.A."/>
        </authorList>
    </citation>
    <scope>NUCLEOTIDE SEQUENCE [LARGE SCALE GENOMIC DNA]</scope>
    <source>
        <strain evidence="7 8">LMG 10738</strain>
    </source>
</reference>